<evidence type="ECO:0000313" key="2">
    <source>
        <dbReference type="Proteomes" id="UP000050741"/>
    </source>
</evidence>
<proteinExistence type="predicted"/>
<reference evidence="3" key="2">
    <citation type="submission" date="2016-06" db="UniProtKB">
        <authorList>
            <consortium name="WormBaseParasite"/>
        </authorList>
    </citation>
    <scope>IDENTIFICATION</scope>
</reference>
<feature type="region of interest" description="Disordered" evidence="1">
    <location>
        <begin position="1"/>
        <end position="31"/>
    </location>
</feature>
<dbReference type="Proteomes" id="UP000050741">
    <property type="component" value="Unassembled WGS sequence"/>
</dbReference>
<keyword evidence="2" id="KW-1185">Reference proteome</keyword>
<evidence type="ECO:0000256" key="1">
    <source>
        <dbReference type="SAM" id="MobiDB-lite"/>
    </source>
</evidence>
<dbReference type="WBParaSite" id="GPLIN_001524800">
    <property type="protein sequence ID" value="GPLIN_001524800"/>
    <property type="gene ID" value="GPLIN_001524800"/>
</dbReference>
<reference evidence="2" key="1">
    <citation type="submission" date="2014-05" db="EMBL/GenBank/DDBJ databases">
        <title>The genome and life-stage specific transcriptomes of Globodera pallida elucidate key aspects of plant parasitism by a cyst nematode.</title>
        <authorList>
            <person name="Cotton J.A."/>
            <person name="Lilley C.J."/>
            <person name="Jones L.M."/>
            <person name="Kikuchi T."/>
            <person name="Reid A.J."/>
            <person name="Thorpe P."/>
            <person name="Tsai I.J."/>
            <person name="Beasley H."/>
            <person name="Blok V."/>
            <person name="Cock P.J.A."/>
            <person name="Van den Akker S.E."/>
            <person name="Holroyd N."/>
            <person name="Hunt M."/>
            <person name="Mantelin S."/>
            <person name="Naghra H."/>
            <person name="Pain A."/>
            <person name="Palomares-Rius J.E."/>
            <person name="Zarowiecki M."/>
            <person name="Berriman M."/>
            <person name="Jones J.T."/>
            <person name="Urwin P.E."/>
        </authorList>
    </citation>
    <scope>NUCLEOTIDE SEQUENCE [LARGE SCALE GENOMIC DNA]</scope>
    <source>
        <strain evidence="2">Lindley</strain>
    </source>
</reference>
<protein>
    <submittedName>
        <fullName evidence="3">Ferredoxin</fullName>
    </submittedName>
</protein>
<name>A0A183CQU0_GLOPA</name>
<organism evidence="2 3">
    <name type="scientific">Globodera pallida</name>
    <name type="common">Potato cyst nematode worm</name>
    <name type="synonym">Heterodera pallida</name>
    <dbReference type="NCBI Taxonomy" id="36090"/>
    <lineage>
        <taxon>Eukaryota</taxon>
        <taxon>Metazoa</taxon>
        <taxon>Ecdysozoa</taxon>
        <taxon>Nematoda</taxon>
        <taxon>Chromadorea</taxon>
        <taxon>Rhabditida</taxon>
        <taxon>Tylenchina</taxon>
        <taxon>Tylenchomorpha</taxon>
        <taxon>Tylenchoidea</taxon>
        <taxon>Heteroderidae</taxon>
        <taxon>Heteroderinae</taxon>
        <taxon>Globodera</taxon>
    </lineage>
</organism>
<dbReference type="AlphaFoldDB" id="A0A183CQU0"/>
<sequence>VDVELDDDPIKQQQSVGLSAIQPECSGVDGA</sequence>
<accession>A0A183CQU0</accession>
<evidence type="ECO:0000313" key="3">
    <source>
        <dbReference type="WBParaSite" id="GPLIN_001524800"/>
    </source>
</evidence>